<dbReference type="InterPro" id="IPR036390">
    <property type="entry name" value="WH_DNA-bd_sf"/>
</dbReference>
<evidence type="ECO:0000313" key="2">
    <source>
        <dbReference type="EMBL" id="SDY17285.1"/>
    </source>
</evidence>
<organism evidence="2 3">
    <name type="scientific">Halopenitus persicus</name>
    <dbReference type="NCBI Taxonomy" id="1048396"/>
    <lineage>
        <taxon>Archaea</taxon>
        <taxon>Methanobacteriati</taxon>
        <taxon>Methanobacteriota</taxon>
        <taxon>Stenosarchaea group</taxon>
        <taxon>Halobacteria</taxon>
        <taxon>Halobacteriales</taxon>
        <taxon>Haloferacaceae</taxon>
        <taxon>Halopenitus</taxon>
    </lineage>
</organism>
<dbReference type="OrthoDB" id="266552at2157"/>
<dbReference type="InterPro" id="IPR022689">
    <property type="entry name" value="Iron_dep_repressor"/>
</dbReference>
<dbReference type="InterPro" id="IPR036388">
    <property type="entry name" value="WH-like_DNA-bd_sf"/>
</dbReference>
<dbReference type="GO" id="GO:0003700">
    <property type="term" value="F:DNA-binding transcription factor activity"/>
    <property type="evidence" value="ECO:0007669"/>
    <property type="project" value="InterPro"/>
</dbReference>
<accession>A0A1H3HPX8</accession>
<gene>
    <name evidence="2" type="ORF">SAMN05216564_103370</name>
</gene>
<dbReference type="SMART" id="SM00529">
    <property type="entry name" value="HTH_DTXR"/>
    <property type="match status" value="1"/>
</dbReference>
<reference evidence="3" key="1">
    <citation type="submission" date="2016-10" db="EMBL/GenBank/DDBJ databases">
        <authorList>
            <person name="Varghese N."/>
            <person name="Submissions S."/>
        </authorList>
    </citation>
    <scope>NUCLEOTIDE SEQUENCE [LARGE SCALE GENOMIC DNA]</scope>
    <source>
        <strain evidence="3">DC30,IBRC 10041,KCTC 4046</strain>
    </source>
</reference>
<sequence length="154" mass="16533">MSSEPRTATTSSLPHSLSDVDRSAARYLHAVLVLSGAESDRATTGELQEQLSVSPASVTEMVSKLDDRGLLDHEKYRGVRLTDEGKALAREAGWRLCVVSTFFESVLEATIDDETAFDIGFTLPADGVFRLDDLVGPACLGRCPGSNDGERCVA</sequence>
<proteinExistence type="predicted"/>
<dbReference type="InterPro" id="IPR022687">
    <property type="entry name" value="HTH_DTXR"/>
</dbReference>
<dbReference type="AlphaFoldDB" id="A0A1H3HPX8"/>
<dbReference type="PANTHER" id="PTHR33238">
    <property type="entry name" value="IRON (METAL) DEPENDENT REPRESSOR, DTXR FAMILY"/>
    <property type="match status" value="1"/>
</dbReference>
<name>A0A1H3HPX8_9EURY</name>
<feature type="domain" description="HTH dtxR-type" evidence="1">
    <location>
        <begin position="27"/>
        <end position="82"/>
    </location>
</feature>
<dbReference type="Pfam" id="PF01325">
    <property type="entry name" value="Fe_dep_repress"/>
    <property type="match status" value="1"/>
</dbReference>
<dbReference type="PANTHER" id="PTHR33238:SF7">
    <property type="entry name" value="IRON-DEPENDENT TRANSCRIPTIONAL REGULATOR"/>
    <property type="match status" value="1"/>
</dbReference>
<dbReference type="GO" id="GO:0003677">
    <property type="term" value="F:DNA binding"/>
    <property type="evidence" value="ECO:0007669"/>
    <property type="project" value="InterPro"/>
</dbReference>
<evidence type="ECO:0000313" key="3">
    <source>
        <dbReference type="Proteomes" id="UP000199079"/>
    </source>
</evidence>
<dbReference type="SUPFAM" id="SSF46785">
    <property type="entry name" value="Winged helix' DNA-binding domain"/>
    <property type="match status" value="1"/>
</dbReference>
<dbReference type="GO" id="GO:0046914">
    <property type="term" value="F:transition metal ion binding"/>
    <property type="evidence" value="ECO:0007669"/>
    <property type="project" value="InterPro"/>
</dbReference>
<dbReference type="PROSITE" id="PS50944">
    <property type="entry name" value="HTH_DTXR"/>
    <property type="match status" value="1"/>
</dbReference>
<keyword evidence="3" id="KW-1185">Reference proteome</keyword>
<dbReference type="EMBL" id="FNPC01000003">
    <property type="protein sequence ID" value="SDY17285.1"/>
    <property type="molecule type" value="Genomic_DNA"/>
</dbReference>
<dbReference type="Gene3D" id="1.10.10.10">
    <property type="entry name" value="Winged helix-like DNA-binding domain superfamily/Winged helix DNA-binding domain"/>
    <property type="match status" value="1"/>
</dbReference>
<dbReference type="RefSeq" id="WP_092731765.1">
    <property type="nucleotide sequence ID" value="NZ_FNPC01000003.1"/>
</dbReference>
<protein>
    <submittedName>
        <fullName evidence="2">Mn-dependent transcriptional regulator, DtxR family</fullName>
    </submittedName>
</protein>
<dbReference type="InterPro" id="IPR050536">
    <property type="entry name" value="DtxR_MntR_Metal-Reg"/>
</dbReference>
<dbReference type="Proteomes" id="UP000199079">
    <property type="component" value="Unassembled WGS sequence"/>
</dbReference>
<evidence type="ECO:0000259" key="1">
    <source>
        <dbReference type="PROSITE" id="PS50944"/>
    </source>
</evidence>